<keyword evidence="1" id="KW-1133">Transmembrane helix</keyword>
<keyword evidence="1" id="KW-0472">Membrane</keyword>
<dbReference type="SMART" id="SM00421">
    <property type="entry name" value="HTH_LUXR"/>
    <property type="match status" value="1"/>
</dbReference>
<accession>A0A437M487</accession>
<organism evidence="3 4">
    <name type="scientific">Sphingomonas crocodyli</name>
    <dbReference type="NCBI Taxonomy" id="1979270"/>
    <lineage>
        <taxon>Bacteria</taxon>
        <taxon>Pseudomonadati</taxon>
        <taxon>Pseudomonadota</taxon>
        <taxon>Alphaproteobacteria</taxon>
        <taxon>Sphingomonadales</taxon>
        <taxon>Sphingomonadaceae</taxon>
        <taxon>Sphingomonas</taxon>
    </lineage>
</organism>
<evidence type="ECO:0000313" key="4">
    <source>
        <dbReference type="Proteomes" id="UP000282971"/>
    </source>
</evidence>
<protein>
    <submittedName>
        <fullName evidence="3">LuxR family transcriptional regulator</fullName>
    </submittedName>
</protein>
<dbReference type="Proteomes" id="UP000282971">
    <property type="component" value="Unassembled WGS sequence"/>
</dbReference>
<dbReference type="InterPro" id="IPR016032">
    <property type="entry name" value="Sig_transdc_resp-reg_C-effctor"/>
</dbReference>
<dbReference type="Gene3D" id="1.10.10.10">
    <property type="entry name" value="Winged helix-like DNA-binding domain superfamily/Winged helix DNA-binding domain"/>
    <property type="match status" value="1"/>
</dbReference>
<keyword evidence="4" id="KW-1185">Reference proteome</keyword>
<evidence type="ECO:0000313" key="3">
    <source>
        <dbReference type="EMBL" id="RVT92488.1"/>
    </source>
</evidence>
<dbReference type="GO" id="GO:0003677">
    <property type="term" value="F:DNA binding"/>
    <property type="evidence" value="ECO:0007669"/>
    <property type="project" value="InterPro"/>
</dbReference>
<dbReference type="PROSITE" id="PS50043">
    <property type="entry name" value="HTH_LUXR_2"/>
    <property type="match status" value="1"/>
</dbReference>
<dbReference type="OrthoDB" id="7206433at2"/>
<dbReference type="CDD" id="cd06170">
    <property type="entry name" value="LuxR_C_like"/>
    <property type="match status" value="1"/>
</dbReference>
<feature type="domain" description="HTH luxR-type" evidence="2">
    <location>
        <begin position="1"/>
        <end position="67"/>
    </location>
</feature>
<dbReference type="InterPro" id="IPR036388">
    <property type="entry name" value="WH-like_DNA-bd_sf"/>
</dbReference>
<evidence type="ECO:0000259" key="2">
    <source>
        <dbReference type="PROSITE" id="PS50043"/>
    </source>
</evidence>
<gene>
    <name evidence="3" type="ORF">EOD43_00705</name>
</gene>
<feature type="transmembrane region" description="Helical" evidence="1">
    <location>
        <begin position="149"/>
        <end position="170"/>
    </location>
</feature>
<dbReference type="GO" id="GO:0006355">
    <property type="term" value="P:regulation of DNA-templated transcription"/>
    <property type="evidence" value="ECO:0007669"/>
    <property type="project" value="InterPro"/>
</dbReference>
<sequence length="177" mass="19556">MITDPVSKLTEGQRACLRRVLLHMSSKDIARELDISPHTVDQRLRVAIQTLGVSSRFEAARLLAQHERPDLYQAPVYQTPHIAPNPRHPIMGSSGSHEDRRYGQPYGADQLREEQVAFRATPWHFAPPLRLPMPMVGGDRNDLGTLPRVAWIGGIAIGTALSFGALIAGLDALSRLL</sequence>
<dbReference type="SUPFAM" id="SSF46894">
    <property type="entry name" value="C-terminal effector domain of the bipartite response regulators"/>
    <property type="match status" value="1"/>
</dbReference>
<reference evidence="3 4" key="1">
    <citation type="submission" date="2019-01" db="EMBL/GenBank/DDBJ databases">
        <authorList>
            <person name="Chen W.-M."/>
        </authorList>
    </citation>
    <scope>NUCLEOTIDE SEQUENCE [LARGE SCALE GENOMIC DNA]</scope>
    <source>
        <strain evidence="3 4">CCP-7</strain>
    </source>
</reference>
<keyword evidence="1" id="KW-0812">Transmembrane</keyword>
<evidence type="ECO:0000256" key="1">
    <source>
        <dbReference type="SAM" id="Phobius"/>
    </source>
</evidence>
<dbReference type="AlphaFoldDB" id="A0A437M487"/>
<dbReference type="EMBL" id="SACN01000001">
    <property type="protein sequence ID" value="RVT92488.1"/>
    <property type="molecule type" value="Genomic_DNA"/>
</dbReference>
<dbReference type="InterPro" id="IPR000792">
    <property type="entry name" value="Tscrpt_reg_LuxR_C"/>
</dbReference>
<dbReference type="RefSeq" id="WP_127740138.1">
    <property type="nucleotide sequence ID" value="NZ_SACN01000001.1"/>
</dbReference>
<dbReference type="Pfam" id="PF00196">
    <property type="entry name" value="GerE"/>
    <property type="match status" value="1"/>
</dbReference>
<comment type="caution">
    <text evidence="3">The sequence shown here is derived from an EMBL/GenBank/DDBJ whole genome shotgun (WGS) entry which is preliminary data.</text>
</comment>
<name>A0A437M487_9SPHN</name>
<proteinExistence type="predicted"/>